<proteinExistence type="predicted"/>
<sequence length="142" mass="15138">MEVIEMLCGRTLEEKTQQLTVVPQGDAHMVLLNLAEEEGRLERYDRCSPAQVRQRGGQRAAASAIQAESEFHRGKSCKAGVRPGAGSVARLRRFTSMRARGTSVLPVCGSSRPWGDAQTHAAVQAALPARCPPSSAGVGGQL</sequence>
<organism evidence="1 2">
    <name type="scientific">Acipenser ruthenus</name>
    <name type="common">Sterlet sturgeon</name>
    <dbReference type="NCBI Taxonomy" id="7906"/>
    <lineage>
        <taxon>Eukaryota</taxon>
        <taxon>Metazoa</taxon>
        <taxon>Chordata</taxon>
        <taxon>Craniata</taxon>
        <taxon>Vertebrata</taxon>
        <taxon>Euteleostomi</taxon>
        <taxon>Actinopterygii</taxon>
        <taxon>Chondrostei</taxon>
        <taxon>Acipenseriformes</taxon>
        <taxon>Acipenseridae</taxon>
        <taxon>Acipenser</taxon>
    </lineage>
</organism>
<dbReference type="Proteomes" id="UP000289886">
    <property type="component" value="Unassembled WGS sequence"/>
</dbReference>
<evidence type="ECO:0000313" key="2">
    <source>
        <dbReference type="Proteomes" id="UP000289886"/>
    </source>
</evidence>
<name>A0A444U6V2_ACIRT</name>
<dbReference type="AlphaFoldDB" id="A0A444U6V2"/>
<accession>A0A444U6V2</accession>
<gene>
    <name evidence="1" type="ORF">EOD39_1860</name>
</gene>
<reference evidence="1 2" key="1">
    <citation type="submission" date="2019-01" db="EMBL/GenBank/DDBJ databases">
        <title>Draft Genome and Complete Hox-Cluster Characterization of the Sterlet Sturgeon (Acipenser ruthenus).</title>
        <authorList>
            <person name="Wei Q."/>
        </authorList>
    </citation>
    <scope>NUCLEOTIDE SEQUENCE [LARGE SCALE GENOMIC DNA]</scope>
    <source>
        <strain evidence="1">WHYD16114868_AA</strain>
        <tissue evidence="1">Blood</tissue>
    </source>
</reference>
<keyword evidence="2" id="KW-1185">Reference proteome</keyword>
<evidence type="ECO:0000313" key="1">
    <source>
        <dbReference type="EMBL" id="RXM30874.1"/>
    </source>
</evidence>
<protein>
    <submittedName>
        <fullName evidence="1">Uncharacterized protein</fullName>
    </submittedName>
</protein>
<comment type="caution">
    <text evidence="1">The sequence shown here is derived from an EMBL/GenBank/DDBJ whole genome shotgun (WGS) entry which is preliminary data.</text>
</comment>
<dbReference type="EMBL" id="SCEB01215184">
    <property type="protein sequence ID" value="RXM30874.1"/>
    <property type="molecule type" value="Genomic_DNA"/>
</dbReference>